<dbReference type="SUPFAM" id="SSF50630">
    <property type="entry name" value="Acid proteases"/>
    <property type="match status" value="1"/>
</dbReference>
<keyword evidence="6" id="KW-0812">Transmembrane</keyword>
<dbReference type="Gene3D" id="2.40.70.10">
    <property type="entry name" value="Acid Proteases"/>
    <property type="match status" value="2"/>
</dbReference>
<feature type="domain" description="Peptidase A1" evidence="7">
    <location>
        <begin position="104"/>
        <end position="451"/>
    </location>
</feature>
<evidence type="ECO:0000313" key="8">
    <source>
        <dbReference type="EMBL" id="KAG6482105.1"/>
    </source>
</evidence>
<dbReference type="InterPro" id="IPR032861">
    <property type="entry name" value="TAXi_N"/>
</dbReference>
<dbReference type="Pfam" id="PF14543">
    <property type="entry name" value="TAXi_N"/>
    <property type="match status" value="1"/>
</dbReference>
<dbReference type="CDD" id="cd05476">
    <property type="entry name" value="pepsin_A_like_plant"/>
    <property type="match status" value="1"/>
</dbReference>
<dbReference type="InterPro" id="IPR021109">
    <property type="entry name" value="Peptidase_aspartic_dom_sf"/>
</dbReference>
<reference evidence="8 9" key="1">
    <citation type="submission" date="2020-08" db="EMBL/GenBank/DDBJ databases">
        <title>Plant Genome Project.</title>
        <authorList>
            <person name="Zhang R.-G."/>
        </authorList>
    </citation>
    <scope>NUCLEOTIDE SEQUENCE [LARGE SCALE GENOMIC DNA]</scope>
    <source>
        <tissue evidence="8">Rhizome</tissue>
    </source>
</reference>
<keyword evidence="2" id="KW-0645">Protease</keyword>
<comment type="similarity">
    <text evidence="1">Belongs to the peptidase A1 family.</text>
</comment>
<keyword evidence="3" id="KW-0064">Aspartyl protease</keyword>
<evidence type="ECO:0000256" key="1">
    <source>
        <dbReference type="ARBA" id="ARBA00007447"/>
    </source>
</evidence>
<feature type="transmembrane region" description="Helical" evidence="6">
    <location>
        <begin position="16"/>
        <end position="42"/>
    </location>
</feature>
<dbReference type="GO" id="GO:0004190">
    <property type="term" value="F:aspartic-type endopeptidase activity"/>
    <property type="evidence" value="ECO:0007669"/>
    <property type="project" value="UniProtKB-KW"/>
</dbReference>
<dbReference type="GO" id="GO:0005576">
    <property type="term" value="C:extracellular region"/>
    <property type="evidence" value="ECO:0007669"/>
    <property type="project" value="TreeGrafter"/>
</dbReference>
<evidence type="ECO:0000256" key="4">
    <source>
        <dbReference type="ARBA" id="ARBA00022801"/>
    </source>
</evidence>
<organism evidence="8 9">
    <name type="scientific">Zingiber officinale</name>
    <name type="common">Ginger</name>
    <name type="synonym">Amomum zingiber</name>
    <dbReference type="NCBI Taxonomy" id="94328"/>
    <lineage>
        <taxon>Eukaryota</taxon>
        <taxon>Viridiplantae</taxon>
        <taxon>Streptophyta</taxon>
        <taxon>Embryophyta</taxon>
        <taxon>Tracheophyta</taxon>
        <taxon>Spermatophyta</taxon>
        <taxon>Magnoliopsida</taxon>
        <taxon>Liliopsida</taxon>
        <taxon>Zingiberales</taxon>
        <taxon>Zingiberaceae</taxon>
        <taxon>Zingiber</taxon>
    </lineage>
</organism>
<dbReference type="InterPro" id="IPR032799">
    <property type="entry name" value="TAXi_C"/>
</dbReference>
<dbReference type="PANTHER" id="PTHR47967">
    <property type="entry name" value="OS07G0603500 PROTEIN-RELATED"/>
    <property type="match status" value="1"/>
</dbReference>
<name>A0A8J5FCW7_ZINOF</name>
<dbReference type="EMBL" id="JACMSC010000016">
    <property type="protein sequence ID" value="KAG6482105.1"/>
    <property type="molecule type" value="Genomic_DNA"/>
</dbReference>
<evidence type="ECO:0000313" key="9">
    <source>
        <dbReference type="Proteomes" id="UP000734854"/>
    </source>
</evidence>
<keyword evidence="4" id="KW-0378">Hydrolase</keyword>
<dbReference type="Pfam" id="PF14541">
    <property type="entry name" value="TAXi_C"/>
    <property type="match status" value="1"/>
</dbReference>
<evidence type="ECO:0000256" key="2">
    <source>
        <dbReference type="ARBA" id="ARBA00022670"/>
    </source>
</evidence>
<dbReference type="Proteomes" id="UP000734854">
    <property type="component" value="Unassembled WGS sequence"/>
</dbReference>
<evidence type="ECO:0000256" key="3">
    <source>
        <dbReference type="ARBA" id="ARBA00022750"/>
    </source>
</evidence>
<proteinExistence type="inferred from homology"/>
<keyword evidence="5" id="KW-0325">Glycoprotein</keyword>
<dbReference type="InterPro" id="IPR034161">
    <property type="entry name" value="Pepsin-like_plant"/>
</dbReference>
<keyword evidence="6" id="KW-0472">Membrane</keyword>
<keyword evidence="6" id="KW-1133">Transmembrane helix</keyword>
<evidence type="ECO:0000256" key="5">
    <source>
        <dbReference type="ARBA" id="ARBA00023180"/>
    </source>
</evidence>
<dbReference type="PANTHER" id="PTHR47967:SF129">
    <property type="entry name" value="OS08G0469000 PROTEIN"/>
    <property type="match status" value="1"/>
</dbReference>
<sequence>MAIDGSTTLYSRQTSISLLASIEAAMANVLFFFVAFVVLLFLHPHVQGSRLSLTHVDSVAQLTSAERFRRAARRSHSRRQAFEGKWSSPSTVVAAVDYAGDFEYVIDFGIGSPVLPATAILDTGSDLIWTQCVPCLDCLSQPSPYYDPSKSYTFSPVPCSSPFCSNRSLTDIGCGGDRCLYLASYGDGTESTGFLGTETFIFGDGSSIAGVTFGCGFQNNGSLSNSTGIVGMGRGPLSLPSQLNPRKFSYCLTPLDSSAASHLFLGSTASLEGNRGTLIGSTPLISSPHTYFSTFYYLSLLGISLGGTRLPIPESVFQLKRDGSGGTIIDSGTFLTLLNQAGYDILREEIIKQVRKPAAELPEVIQDLGIDLCFSFHGASSLPPMPELVFHFEGADMRFPRDKYMAYVDELGLLCSVIVGTQSFSFSIFGNYQQQDMHILFDLEANVLSFVPANCNQL</sequence>
<dbReference type="AlphaFoldDB" id="A0A8J5FCW7"/>
<comment type="caution">
    <text evidence="8">The sequence shown here is derived from an EMBL/GenBank/DDBJ whole genome shotgun (WGS) entry which is preliminary data.</text>
</comment>
<evidence type="ECO:0000256" key="6">
    <source>
        <dbReference type="SAM" id="Phobius"/>
    </source>
</evidence>
<protein>
    <recommendedName>
        <fullName evidence="7">Peptidase A1 domain-containing protein</fullName>
    </recommendedName>
</protein>
<dbReference type="GO" id="GO:0006508">
    <property type="term" value="P:proteolysis"/>
    <property type="evidence" value="ECO:0007669"/>
    <property type="project" value="UniProtKB-KW"/>
</dbReference>
<evidence type="ECO:0000259" key="7">
    <source>
        <dbReference type="PROSITE" id="PS51767"/>
    </source>
</evidence>
<dbReference type="PROSITE" id="PS51767">
    <property type="entry name" value="PEPTIDASE_A1"/>
    <property type="match status" value="1"/>
</dbReference>
<dbReference type="InterPro" id="IPR033121">
    <property type="entry name" value="PEPTIDASE_A1"/>
</dbReference>
<gene>
    <name evidence="8" type="ORF">ZIOFF_058734</name>
</gene>
<dbReference type="FunFam" id="2.40.70.10:FF:000033">
    <property type="entry name" value="Aspartyl protease family protein"/>
    <property type="match status" value="1"/>
</dbReference>
<accession>A0A8J5FCW7</accession>
<keyword evidence="9" id="KW-1185">Reference proteome</keyword>
<dbReference type="InterPro" id="IPR051708">
    <property type="entry name" value="Plant_Aspart_Prot_A1"/>
</dbReference>